<dbReference type="EMBL" id="JAQQBS010001425">
    <property type="protein sequence ID" value="KAK0157286.1"/>
    <property type="molecule type" value="Genomic_DNA"/>
</dbReference>
<gene>
    <name evidence="2" type="ORF">PV328_011044</name>
</gene>
<sequence>MVSNVRLGANHTVSDIPLNIFPSNIENITNNDIRIDEREFLENITNDGESVDEDLLSENMRHDDEFHDNDRDDEFDNKDNDGVFSGDDGDDDFNEIAELRKWVIENKIPHNHVDSLLLILRKRLLKSLPKTWRISVNEKYELARRTKMIQEDIPDEFPRKMRSTADHEIFKAVEYEFFVNYCGPIVLKKLTHENLYNHFIFLHVGCRILCHHDAPKYSSYARSYFETYVKSARVLL</sequence>
<accession>A0AA39C3K6</accession>
<comment type="caution">
    <text evidence="2">The sequence shown here is derived from an EMBL/GenBank/DDBJ whole genome shotgun (WGS) entry which is preliminary data.</text>
</comment>
<evidence type="ECO:0000313" key="3">
    <source>
        <dbReference type="Proteomes" id="UP001168990"/>
    </source>
</evidence>
<name>A0AA39C3K6_9HYME</name>
<evidence type="ECO:0000313" key="2">
    <source>
        <dbReference type="EMBL" id="KAK0157286.1"/>
    </source>
</evidence>
<reference evidence="2" key="1">
    <citation type="journal article" date="2023" name="bioRxiv">
        <title>Scaffold-level genome assemblies of two parasitoid biocontrol wasps reveal the parthenogenesis mechanism and an associated novel virus.</title>
        <authorList>
            <person name="Inwood S."/>
            <person name="Skelly J."/>
            <person name="Guhlin J."/>
            <person name="Harrop T."/>
            <person name="Goldson S."/>
            <person name="Dearden P."/>
        </authorList>
    </citation>
    <scope>NUCLEOTIDE SEQUENCE</scope>
    <source>
        <strain evidence="2">Irish</strain>
        <tissue evidence="2">Whole body</tissue>
    </source>
</reference>
<reference evidence="2" key="2">
    <citation type="submission" date="2023-03" db="EMBL/GenBank/DDBJ databases">
        <authorList>
            <person name="Inwood S.N."/>
            <person name="Skelly J.G."/>
            <person name="Guhlin J."/>
            <person name="Harrop T.W.R."/>
            <person name="Goldson S.G."/>
            <person name="Dearden P.K."/>
        </authorList>
    </citation>
    <scope>NUCLEOTIDE SEQUENCE</scope>
    <source>
        <strain evidence="2">Irish</strain>
        <tissue evidence="2">Whole body</tissue>
    </source>
</reference>
<dbReference type="Proteomes" id="UP001168990">
    <property type="component" value="Unassembled WGS sequence"/>
</dbReference>
<organism evidence="2 3">
    <name type="scientific">Microctonus aethiopoides</name>
    <dbReference type="NCBI Taxonomy" id="144406"/>
    <lineage>
        <taxon>Eukaryota</taxon>
        <taxon>Metazoa</taxon>
        <taxon>Ecdysozoa</taxon>
        <taxon>Arthropoda</taxon>
        <taxon>Hexapoda</taxon>
        <taxon>Insecta</taxon>
        <taxon>Pterygota</taxon>
        <taxon>Neoptera</taxon>
        <taxon>Endopterygota</taxon>
        <taxon>Hymenoptera</taxon>
        <taxon>Apocrita</taxon>
        <taxon>Ichneumonoidea</taxon>
        <taxon>Braconidae</taxon>
        <taxon>Euphorinae</taxon>
        <taxon>Microctonus</taxon>
    </lineage>
</organism>
<dbReference type="AlphaFoldDB" id="A0AA39C3K6"/>
<protein>
    <submittedName>
        <fullName evidence="2">Uncharacterized protein</fullName>
    </submittedName>
</protein>
<keyword evidence="3" id="KW-1185">Reference proteome</keyword>
<evidence type="ECO:0000256" key="1">
    <source>
        <dbReference type="SAM" id="MobiDB-lite"/>
    </source>
</evidence>
<feature type="region of interest" description="Disordered" evidence="1">
    <location>
        <begin position="63"/>
        <end position="89"/>
    </location>
</feature>
<proteinExistence type="predicted"/>